<dbReference type="HOGENOM" id="CLU_1421265_0_0_1"/>
<feature type="compositionally biased region" description="Basic and acidic residues" evidence="1">
    <location>
        <begin position="181"/>
        <end position="191"/>
    </location>
</feature>
<proteinExistence type="predicted"/>
<dbReference type="EMBL" id="KB445795">
    <property type="protein sequence ID" value="EMD38450.1"/>
    <property type="molecule type" value="Genomic_DNA"/>
</dbReference>
<dbReference type="GO" id="GO:0006974">
    <property type="term" value="P:DNA damage response"/>
    <property type="evidence" value="ECO:0007669"/>
    <property type="project" value="InterPro"/>
</dbReference>
<evidence type="ECO:0000313" key="4">
    <source>
        <dbReference type="Proteomes" id="UP000016930"/>
    </source>
</evidence>
<feature type="domain" description="Chromosome segregation in meiosis protein 3" evidence="2">
    <location>
        <begin position="155"/>
        <end position="189"/>
    </location>
</feature>
<feature type="region of interest" description="Disordered" evidence="1">
    <location>
        <begin position="1"/>
        <end position="191"/>
    </location>
</feature>
<gene>
    <name evidence="3" type="ORF">CERSUDRAFT_93984</name>
</gene>
<evidence type="ECO:0000313" key="3">
    <source>
        <dbReference type="EMBL" id="EMD38450.1"/>
    </source>
</evidence>
<keyword evidence="4" id="KW-1185">Reference proteome</keyword>
<feature type="compositionally biased region" description="Acidic residues" evidence="1">
    <location>
        <begin position="77"/>
        <end position="87"/>
    </location>
</feature>
<dbReference type="STRING" id="914234.M2R1S3"/>
<dbReference type="GO" id="GO:0005634">
    <property type="term" value="C:nucleus"/>
    <property type="evidence" value="ECO:0007669"/>
    <property type="project" value="InterPro"/>
</dbReference>
<name>M2R1S3_CERS8</name>
<reference evidence="3 4" key="1">
    <citation type="journal article" date="2012" name="Proc. Natl. Acad. Sci. U.S.A.">
        <title>Comparative genomics of Ceriporiopsis subvermispora and Phanerochaete chrysosporium provide insight into selective ligninolysis.</title>
        <authorList>
            <person name="Fernandez-Fueyo E."/>
            <person name="Ruiz-Duenas F.J."/>
            <person name="Ferreira P."/>
            <person name="Floudas D."/>
            <person name="Hibbett D.S."/>
            <person name="Canessa P."/>
            <person name="Larrondo L.F."/>
            <person name="James T.Y."/>
            <person name="Seelenfreund D."/>
            <person name="Lobos S."/>
            <person name="Polanco R."/>
            <person name="Tello M."/>
            <person name="Honda Y."/>
            <person name="Watanabe T."/>
            <person name="Watanabe T."/>
            <person name="Ryu J.S."/>
            <person name="Kubicek C.P."/>
            <person name="Schmoll M."/>
            <person name="Gaskell J."/>
            <person name="Hammel K.E."/>
            <person name="St John F.J."/>
            <person name="Vanden Wymelenberg A."/>
            <person name="Sabat G."/>
            <person name="Splinter BonDurant S."/>
            <person name="Syed K."/>
            <person name="Yadav J.S."/>
            <person name="Doddapaneni H."/>
            <person name="Subramanian V."/>
            <person name="Lavin J.L."/>
            <person name="Oguiza J.A."/>
            <person name="Perez G."/>
            <person name="Pisabarro A.G."/>
            <person name="Ramirez L."/>
            <person name="Santoyo F."/>
            <person name="Master E."/>
            <person name="Coutinho P.M."/>
            <person name="Henrissat B."/>
            <person name="Lombard V."/>
            <person name="Magnuson J.K."/>
            <person name="Kuees U."/>
            <person name="Hori C."/>
            <person name="Igarashi K."/>
            <person name="Samejima M."/>
            <person name="Held B.W."/>
            <person name="Barry K.W."/>
            <person name="LaButti K.M."/>
            <person name="Lapidus A."/>
            <person name="Lindquist E.A."/>
            <person name="Lucas S.M."/>
            <person name="Riley R."/>
            <person name="Salamov A.A."/>
            <person name="Hoffmeister D."/>
            <person name="Schwenk D."/>
            <person name="Hadar Y."/>
            <person name="Yarden O."/>
            <person name="de Vries R.P."/>
            <person name="Wiebenga A."/>
            <person name="Stenlid J."/>
            <person name="Eastwood D."/>
            <person name="Grigoriev I.V."/>
            <person name="Berka R.M."/>
            <person name="Blanchette R.A."/>
            <person name="Kersten P."/>
            <person name="Martinez A.T."/>
            <person name="Vicuna R."/>
            <person name="Cullen D."/>
        </authorList>
    </citation>
    <scope>NUCLEOTIDE SEQUENCE [LARGE SCALE GENOMIC DNA]</scope>
    <source>
        <strain evidence="3 4">B</strain>
    </source>
</reference>
<dbReference type="GO" id="GO:0031297">
    <property type="term" value="P:replication fork processing"/>
    <property type="evidence" value="ECO:0007669"/>
    <property type="project" value="InterPro"/>
</dbReference>
<evidence type="ECO:0000259" key="2">
    <source>
        <dbReference type="Pfam" id="PF07962"/>
    </source>
</evidence>
<accession>M2R1S3</accession>
<dbReference type="InterPro" id="IPR012923">
    <property type="entry name" value="Csm3"/>
</dbReference>
<evidence type="ECO:0000256" key="1">
    <source>
        <dbReference type="SAM" id="MobiDB-lite"/>
    </source>
</evidence>
<protein>
    <recommendedName>
        <fullName evidence="2">Chromosome segregation in meiosis protein 3 domain-containing protein</fullName>
    </recommendedName>
</protein>
<dbReference type="OrthoDB" id="437078at2759"/>
<organism evidence="3 4">
    <name type="scientific">Ceriporiopsis subvermispora (strain B)</name>
    <name type="common">White-rot fungus</name>
    <name type="synonym">Gelatoporia subvermispora</name>
    <dbReference type="NCBI Taxonomy" id="914234"/>
    <lineage>
        <taxon>Eukaryota</taxon>
        <taxon>Fungi</taxon>
        <taxon>Dikarya</taxon>
        <taxon>Basidiomycota</taxon>
        <taxon>Agaricomycotina</taxon>
        <taxon>Agaricomycetes</taxon>
        <taxon>Polyporales</taxon>
        <taxon>Gelatoporiaceae</taxon>
        <taxon>Gelatoporia</taxon>
    </lineage>
</organism>
<dbReference type="AlphaFoldDB" id="M2R1S3"/>
<sequence>MASVALDDIWDAPIVQSPPRTTSSANSALSSSPVSGANAGRLRSTLFLDSDDSEPESNKPPVTYASRPPAERPDIDALFDDLDDDPELAVRELAPSLDLDTLRREADAKNAGSLASDPLSLDNPTVASQPDGEALNQQGKDHGDENKKRKPVPRLDEARLLGPDGFPALVKQVKNFQPRGKGHEASLLETT</sequence>
<dbReference type="Pfam" id="PF07962">
    <property type="entry name" value="Swi3"/>
    <property type="match status" value="1"/>
</dbReference>
<dbReference type="Proteomes" id="UP000016930">
    <property type="component" value="Unassembled WGS sequence"/>
</dbReference>
<feature type="compositionally biased region" description="Low complexity" evidence="1">
    <location>
        <begin position="23"/>
        <end position="37"/>
    </location>
</feature>
<feature type="compositionally biased region" description="Basic and acidic residues" evidence="1">
    <location>
        <begin position="139"/>
        <end position="159"/>
    </location>
</feature>